<comment type="pathway">
    <text evidence="1 10">Carbohydrate degradation; glycolysis; pyruvate from D-glyceraldehyde 3-phosphate: step 4/5.</text>
</comment>
<dbReference type="SUPFAM" id="SSF54826">
    <property type="entry name" value="Enolase N-terminal domain-like"/>
    <property type="match status" value="1"/>
</dbReference>
<evidence type="ECO:0000256" key="7">
    <source>
        <dbReference type="ARBA" id="ARBA00023152"/>
    </source>
</evidence>
<feature type="binding site" evidence="10">
    <location>
        <position position="285"/>
    </location>
    <ligand>
        <name>Mg(2+)</name>
        <dbReference type="ChEBI" id="CHEBI:18420"/>
    </ligand>
</feature>
<evidence type="ECO:0000259" key="12">
    <source>
        <dbReference type="SMART" id="SM01193"/>
    </source>
</evidence>
<keyword evidence="5 10" id="KW-0964">Secreted</keyword>
<comment type="subcellular location">
    <subcellularLocation>
        <location evidence="10">Cytoplasm</location>
    </subcellularLocation>
    <subcellularLocation>
        <location evidence="10">Secreted</location>
    </subcellularLocation>
    <subcellularLocation>
        <location evidence="10">Cell surface</location>
    </subcellularLocation>
    <text evidence="10">Fractions of enolase are present in both the cytoplasm and on the cell surface.</text>
</comment>
<feature type="binding site" evidence="10">
    <location>
        <position position="366"/>
    </location>
    <ligand>
        <name>(2R)-2-phosphoglycerate</name>
        <dbReference type="ChEBI" id="CHEBI:58289"/>
    </ligand>
</feature>
<evidence type="ECO:0000256" key="8">
    <source>
        <dbReference type="ARBA" id="ARBA00023239"/>
    </source>
</evidence>
<dbReference type="RefSeq" id="WP_283435244.1">
    <property type="nucleotide sequence ID" value="NZ_CAWLDM010000001.1"/>
</dbReference>
<feature type="domain" description="Enolase C-terminal TIM barrel" evidence="11">
    <location>
        <begin position="139"/>
        <end position="425"/>
    </location>
</feature>
<dbReference type="PROSITE" id="PS00164">
    <property type="entry name" value="ENOLASE"/>
    <property type="match status" value="1"/>
</dbReference>
<feature type="binding site" evidence="10">
    <location>
        <position position="312"/>
    </location>
    <ligand>
        <name>Mg(2+)</name>
        <dbReference type="ChEBI" id="CHEBI:18420"/>
    </ligand>
</feature>
<evidence type="ECO:0000256" key="10">
    <source>
        <dbReference type="HAMAP-Rule" id="MF_00318"/>
    </source>
</evidence>
<sequence length="427" mass="45844">MSLIESIHARQILDSRGNPTVECEVQLIDGAAGRAAVPSGASTGIHEAWELRDGDKSVFMGKGVSGAVENVNTKIADALEGMDATDQGAIDSAMIALDGTANKKNLGANAILSVSLATAHAAAASTNQPLFRYLGGCGARMLPAPMMNIINGGEHADNNVDIQEFMVMPLGFERFSDALRCGTEVFHNLKKVLTDKGYNTAVGDEGGFAPDLKSNQEALDVIMTAIEKAGYKPGEQVWIALDAASTEFYDDSSKQYSVDGKKLSGDEMVDFFADWCSKYPICSIEDGCSEDDWETWKTMTEKLGDKVQLVGDDLFVTNVERLQRGIDEGIANSILIKVNQIGTLTETIDSIQLAHRNNYTSISSHRSGETSDSTIADLAVALSTGQIKTGSASRSDRMAKYNQLLRIEEMLGDTAQYGGPIFASKLK</sequence>
<dbReference type="PANTHER" id="PTHR11902:SF1">
    <property type="entry name" value="ENOLASE"/>
    <property type="match status" value="1"/>
</dbReference>
<evidence type="ECO:0000259" key="11">
    <source>
        <dbReference type="SMART" id="SM01192"/>
    </source>
</evidence>
<dbReference type="NCBIfam" id="TIGR01060">
    <property type="entry name" value="eno"/>
    <property type="match status" value="1"/>
</dbReference>
<comment type="cofactor">
    <cofactor evidence="10">
        <name>Mg(2+)</name>
        <dbReference type="ChEBI" id="CHEBI:18420"/>
    </cofactor>
    <text evidence="10">Binds a second Mg(2+) ion via substrate during catalysis.</text>
</comment>
<dbReference type="PIRSF" id="PIRSF001400">
    <property type="entry name" value="Enolase"/>
    <property type="match status" value="1"/>
</dbReference>
<dbReference type="CDD" id="cd03313">
    <property type="entry name" value="enolase"/>
    <property type="match status" value="1"/>
</dbReference>
<dbReference type="EMBL" id="FXUG01000021">
    <property type="protein sequence ID" value="SMP76560.1"/>
    <property type="molecule type" value="Genomic_DNA"/>
</dbReference>
<feature type="binding site" evidence="10">
    <location>
        <position position="242"/>
    </location>
    <ligand>
        <name>Mg(2+)</name>
        <dbReference type="ChEBI" id="CHEBI:18420"/>
    </ligand>
</feature>
<feature type="binding site" evidence="10">
    <location>
        <position position="367"/>
    </location>
    <ligand>
        <name>(2R)-2-phosphoglycerate</name>
        <dbReference type="ChEBI" id="CHEBI:58289"/>
    </ligand>
</feature>
<keyword evidence="10" id="KW-0963">Cytoplasm</keyword>
<dbReference type="InterPro" id="IPR000941">
    <property type="entry name" value="Enolase"/>
</dbReference>
<organism evidence="13 14">
    <name type="scientific">Neorhodopirellula lusitana</name>
    <dbReference type="NCBI Taxonomy" id="445327"/>
    <lineage>
        <taxon>Bacteria</taxon>
        <taxon>Pseudomonadati</taxon>
        <taxon>Planctomycetota</taxon>
        <taxon>Planctomycetia</taxon>
        <taxon>Pirellulales</taxon>
        <taxon>Pirellulaceae</taxon>
        <taxon>Neorhodopirellula</taxon>
    </lineage>
</organism>
<dbReference type="SMART" id="SM01193">
    <property type="entry name" value="Enolase_N"/>
    <property type="match status" value="1"/>
</dbReference>
<gene>
    <name evidence="10" type="primary">eno</name>
    <name evidence="13" type="ORF">SAMN06265222_12174</name>
</gene>
<comment type="catalytic activity">
    <reaction evidence="10">
        <text>(2R)-2-phosphoglycerate = phosphoenolpyruvate + H2O</text>
        <dbReference type="Rhea" id="RHEA:10164"/>
        <dbReference type="ChEBI" id="CHEBI:15377"/>
        <dbReference type="ChEBI" id="CHEBI:58289"/>
        <dbReference type="ChEBI" id="CHEBI:58702"/>
        <dbReference type="EC" id="4.2.1.11"/>
    </reaction>
</comment>
<dbReference type="InterPro" id="IPR020810">
    <property type="entry name" value="Enolase_C"/>
</dbReference>
<feature type="domain" description="Enolase N-terminal" evidence="12">
    <location>
        <begin position="4"/>
        <end position="134"/>
    </location>
</feature>
<evidence type="ECO:0000256" key="6">
    <source>
        <dbReference type="ARBA" id="ARBA00022842"/>
    </source>
</evidence>
<dbReference type="EC" id="4.2.1.11" evidence="3 10"/>
<proteinExistence type="inferred from homology"/>
<evidence type="ECO:0000313" key="14">
    <source>
        <dbReference type="Proteomes" id="UP001158067"/>
    </source>
</evidence>
<reference evidence="13 14" key="1">
    <citation type="submission" date="2017-05" db="EMBL/GenBank/DDBJ databases">
        <authorList>
            <person name="Varghese N."/>
            <person name="Submissions S."/>
        </authorList>
    </citation>
    <scope>NUCLEOTIDE SEQUENCE [LARGE SCALE GENOMIC DNA]</scope>
    <source>
        <strain evidence="13 14">DSM 25457</strain>
    </source>
</reference>
<dbReference type="SMART" id="SM01192">
    <property type="entry name" value="Enolase_C"/>
    <property type="match status" value="1"/>
</dbReference>
<dbReference type="InterPro" id="IPR036849">
    <property type="entry name" value="Enolase-like_C_sf"/>
</dbReference>
<dbReference type="HAMAP" id="MF_00318">
    <property type="entry name" value="Enolase"/>
    <property type="match status" value="1"/>
</dbReference>
<protein>
    <recommendedName>
        <fullName evidence="4 10">Enolase</fullName>
        <ecNumber evidence="3 10">4.2.1.11</ecNumber>
    </recommendedName>
    <alternativeName>
        <fullName evidence="10">2-phospho-D-glycerate hydro-lyase</fullName>
    </alternativeName>
    <alternativeName>
        <fullName evidence="10">2-phosphoglycerate dehydratase</fullName>
    </alternativeName>
</protein>
<keyword evidence="8 10" id="KW-0456">Lyase</keyword>
<dbReference type="SFLD" id="SFLDS00001">
    <property type="entry name" value="Enolase"/>
    <property type="match status" value="1"/>
</dbReference>
<dbReference type="SFLD" id="SFLDF00002">
    <property type="entry name" value="enolase"/>
    <property type="match status" value="1"/>
</dbReference>
<feature type="active site" description="Proton donor" evidence="10">
    <location>
        <position position="205"/>
    </location>
</feature>
<keyword evidence="10" id="KW-0479">Metal-binding</keyword>
<keyword evidence="7 10" id="KW-0324">Glycolysis</keyword>
<dbReference type="SFLD" id="SFLDG00178">
    <property type="entry name" value="enolase"/>
    <property type="match status" value="1"/>
</dbReference>
<evidence type="ECO:0000313" key="13">
    <source>
        <dbReference type="EMBL" id="SMP76560.1"/>
    </source>
</evidence>
<evidence type="ECO:0000256" key="4">
    <source>
        <dbReference type="ARBA" id="ARBA00017068"/>
    </source>
</evidence>
<dbReference type="Pfam" id="PF00113">
    <property type="entry name" value="Enolase_C"/>
    <property type="match status" value="1"/>
</dbReference>
<evidence type="ECO:0000256" key="3">
    <source>
        <dbReference type="ARBA" id="ARBA00012058"/>
    </source>
</evidence>
<keyword evidence="6 10" id="KW-0460">Magnesium</keyword>
<comment type="similarity">
    <text evidence="2 10">Belongs to the enolase family.</text>
</comment>
<dbReference type="Gene3D" id="3.30.390.10">
    <property type="entry name" value="Enolase-like, N-terminal domain"/>
    <property type="match status" value="1"/>
</dbReference>
<dbReference type="Pfam" id="PF03952">
    <property type="entry name" value="Enolase_N"/>
    <property type="match status" value="1"/>
</dbReference>
<feature type="binding site" evidence="10">
    <location>
        <position position="163"/>
    </location>
    <ligand>
        <name>(2R)-2-phosphoglycerate</name>
        <dbReference type="ChEBI" id="CHEBI:58289"/>
    </ligand>
</feature>
<feature type="binding site" evidence="10">
    <location>
        <position position="388"/>
    </location>
    <ligand>
        <name>(2R)-2-phosphoglycerate</name>
        <dbReference type="ChEBI" id="CHEBI:58289"/>
    </ligand>
</feature>
<evidence type="ECO:0000256" key="2">
    <source>
        <dbReference type="ARBA" id="ARBA00009604"/>
    </source>
</evidence>
<comment type="caution">
    <text evidence="13">The sequence shown here is derived from an EMBL/GenBank/DDBJ whole genome shotgun (WGS) entry which is preliminary data.</text>
</comment>
<dbReference type="SUPFAM" id="SSF51604">
    <property type="entry name" value="Enolase C-terminal domain-like"/>
    <property type="match status" value="1"/>
</dbReference>
<dbReference type="Proteomes" id="UP001158067">
    <property type="component" value="Unassembled WGS sequence"/>
</dbReference>
<feature type="active site" description="Proton acceptor" evidence="10">
    <location>
        <position position="337"/>
    </location>
</feature>
<evidence type="ECO:0000256" key="1">
    <source>
        <dbReference type="ARBA" id="ARBA00005031"/>
    </source>
</evidence>
<dbReference type="InterPro" id="IPR020809">
    <property type="entry name" value="Enolase_CS"/>
</dbReference>
<dbReference type="PANTHER" id="PTHR11902">
    <property type="entry name" value="ENOLASE"/>
    <property type="match status" value="1"/>
</dbReference>
<evidence type="ECO:0000256" key="5">
    <source>
        <dbReference type="ARBA" id="ARBA00022525"/>
    </source>
</evidence>
<dbReference type="PRINTS" id="PR00148">
    <property type="entry name" value="ENOLASE"/>
</dbReference>
<accession>A0ABY1QPT9</accession>
<feature type="binding site" evidence="10">
    <location>
        <position position="337"/>
    </location>
    <ligand>
        <name>(2R)-2-phosphoglycerate</name>
        <dbReference type="ChEBI" id="CHEBI:58289"/>
    </ligand>
</feature>
<dbReference type="InterPro" id="IPR020811">
    <property type="entry name" value="Enolase_N"/>
</dbReference>
<comment type="function">
    <text evidence="9 10">Catalyzes the reversible conversion of 2-phosphoglycerate (2-PG) into phosphoenolpyruvate (PEP). It is essential for the degradation of carbohydrates via glycolysis.</text>
</comment>
<dbReference type="InterPro" id="IPR029017">
    <property type="entry name" value="Enolase-like_N"/>
</dbReference>
<name>A0ABY1QPT9_9BACT</name>
<dbReference type="Gene3D" id="3.20.20.120">
    <property type="entry name" value="Enolase-like C-terminal domain"/>
    <property type="match status" value="1"/>
</dbReference>
<keyword evidence="14" id="KW-1185">Reference proteome</keyword>
<evidence type="ECO:0000256" key="9">
    <source>
        <dbReference type="ARBA" id="ARBA00045763"/>
    </source>
</evidence>